<keyword evidence="3" id="KW-1003">Cell membrane</keyword>
<dbReference type="InterPro" id="IPR007387">
    <property type="entry name" value="TRAP_DctQ"/>
</dbReference>
<feature type="domain" description="Tripartite ATP-independent periplasmic transporters DctQ component" evidence="10">
    <location>
        <begin position="22"/>
        <end position="146"/>
    </location>
</feature>
<evidence type="ECO:0000256" key="9">
    <source>
        <dbReference type="SAM" id="Phobius"/>
    </source>
</evidence>
<keyword evidence="2" id="KW-0813">Transport</keyword>
<evidence type="ECO:0000256" key="1">
    <source>
        <dbReference type="ARBA" id="ARBA00004429"/>
    </source>
</evidence>
<protein>
    <submittedName>
        <fullName evidence="11">TRAP transporter small permease</fullName>
    </submittedName>
</protein>
<dbReference type="Proteomes" id="UP000242755">
    <property type="component" value="Unassembled WGS sequence"/>
</dbReference>
<dbReference type="RefSeq" id="WP_101672251.1">
    <property type="nucleotide sequence ID" value="NZ_PKGO01000004.1"/>
</dbReference>
<dbReference type="STRING" id="1176165.GCA_001584405_00845"/>
<sequence length="159" mass="17334">MTVLSKIAHALRMLAGVIVVVLVLITGYDVIMRYVFALPLDWSITISSVGLIAIIMLAIPDVALRGEHIAMDLFYRQFSPRVQKIADAVVAAAAFAVCLTAGVVSLNTFASFFGAQIQTAGNFNIPVWIHYFLVAFGFLTSAVTIPLQYVLRTREVEGQ</sequence>
<comment type="similarity">
    <text evidence="8">Belongs to the TRAP transporter small permease family.</text>
</comment>
<accession>A0A2I1IHA3</accession>
<keyword evidence="4" id="KW-0997">Cell inner membrane</keyword>
<dbReference type="AlphaFoldDB" id="A0A2I1IHA3"/>
<evidence type="ECO:0000256" key="3">
    <source>
        <dbReference type="ARBA" id="ARBA00022475"/>
    </source>
</evidence>
<gene>
    <name evidence="11" type="ORF">CYJ40_04945</name>
</gene>
<evidence type="ECO:0000256" key="6">
    <source>
        <dbReference type="ARBA" id="ARBA00022989"/>
    </source>
</evidence>
<evidence type="ECO:0000256" key="8">
    <source>
        <dbReference type="ARBA" id="ARBA00038436"/>
    </source>
</evidence>
<dbReference type="Pfam" id="PF04290">
    <property type="entry name" value="DctQ"/>
    <property type="match status" value="1"/>
</dbReference>
<keyword evidence="5 9" id="KW-0812">Transmembrane</keyword>
<dbReference type="PANTHER" id="PTHR35011:SF10">
    <property type="entry name" value="TRAP TRANSPORTER SMALL PERMEASE PROTEIN"/>
    <property type="match status" value="1"/>
</dbReference>
<organism evidence="11 12">
    <name type="scientific">Brevibacterium ravenspurgense</name>
    <dbReference type="NCBI Taxonomy" id="479117"/>
    <lineage>
        <taxon>Bacteria</taxon>
        <taxon>Bacillati</taxon>
        <taxon>Actinomycetota</taxon>
        <taxon>Actinomycetes</taxon>
        <taxon>Micrococcales</taxon>
        <taxon>Brevibacteriaceae</taxon>
        <taxon>Brevibacterium</taxon>
    </lineage>
</organism>
<evidence type="ECO:0000256" key="4">
    <source>
        <dbReference type="ARBA" id="ARBA00022519"/>
    </source>
</evidence>
<feature type="transmembrane region" description="Helical" evidence="9">
    <location>
        <begin position="128"/>
        <end position="151"/>
    </location>
</feature>
<reference evidence="11 12" key="1">
    <citation type="submission" date="2017-12" db="EMBL/GenBank/DDBJ databases">
        <title>Phylogenetic diversity of female urinary microbiome.</title>
        <authorList>
            <person name="Thomas-White K."/>
            <person name="Wolfe A.J."/>
        </authorList>
    </citation>
    <scope>NUCLEOTIDE SEQUENCE [LARGE SCALE GENOMIC DNA]</scope>
    <source>
        <strain evidence="11 12">UMB0426</strain>
    </source>
</reference>
<dbReference type="GO" id="GO:0005886">
    <property type="term" value="C:plasma membrane"/>
    <property type="evidence" value="ECO:0007669"/>
    <property type="project" value="UniProtKB-SubCell"/>
</dbReference>
<keyword evidence="7 9" id="KW-0472">Membrane</keyword>
<dbReference type="GO" id="GO:0015740">
    <property type="term" value="P:C4-dicarboxylate transport"/>
    <property type="evidence" value="ECO:0007669"/>
    <property type="project" value="TreeGrafter"/>
</dbReference>
<proteinExistence type="inferred from homology"/>
<comment type="subcellular location">
    <subcellularLocation>
        <location evidence="1">Cell inner membrane</location>
        <topology evidence="1">Multi-pass membrane protein</topology>
    </subcellularLocation>
</comment>
<evidence type="ECO:0000313" key="11">
    <source>
        <dbReference type="EMBL" id="PKY70472.1"/>
    </source>
</evidence>
<dbReference type="GO" id="GO:0022857">
    <property type="term" value="F:transmembrane transporter activity"/>
    <property type="evidence" value="ECO:0007669"/>
    <property type="project" value="TreeGrafter"/>
</dbReference>
<dbReference type="InterPro" id="IPR055348">
    <property type="entry name" value="DctQ"/>
</dbReference>
<feature type="transmembrane region" description="Helical" evidence="9">
    <location>
        <begin position="12"/>
        <end position="36"/>
    </location>
</feature>
<evidence type="ECO:0000259" key="10">
    <source>
        <dbReference type="Pfam" id="PF04290"/>
    </source>
</evidence>
<evidence type="ECO:0000313" key="12">
    <source>
        <dbReference type="Proteomes" id="UP000242755"/>
    </source>
</evidence>
<keyword evidence="6 9" id="KW-1133">Transmembrane helix</keyword>
<dbReference type="PANTHER" id="PTHR35011">
    <property type="entry name" value="2,3-DIKETO-L-GULONATE TRAP TRANSPORTER SMALL PERMEASE PROTEIN YIAM"/>
    <property type="match status" value="1"/>
</dbReference>
<evidence type="ECO:0000256" key="5">
    <source>
        <dbReference type="ARBA" id="ARBA00022692"/>
    </source>
</evidence>
<comment type="caution">
    <text evidence="11">The sequence shown here is derived from an EMBL/GenBank/DDBJ whole genome shotgun (WGS) entry which is preliminary data.</text>
</comment>
<evidence type="ECO:0000256" key="7">
    <source>
        <dbReference type="ARBA" id="ARBA00023136"/>
    </source>
</evidence>
<dbReference type="EMBL" id="PKGO01000004">
    <property type="protein sequence ID" value="PKY70472.1"/>
    <property type="molecule type" value="Genomic_DNA"/>
</dbReference>
<evidence type="ECO:0000256" key="2">
    <source>
        <dbReference type="ARBA" id="ARBA00022448"/>
    </source>
</evidence>
<feature type="transmembrane region" description="Helical" evidence="9">
    <location>
        <begin position="85"/>
        <end position="108"/>
    </location>
</feature>
<feature type="transmembrane region" description="Helical" evidence="9">
    <location>
        <begin position="42"/>
        <end position="64"/>
    </location>
</feature>
<name>A0A2I1IHA3_9MICO</name>